<proteinExistence type="inferred from homology"/>
<evidence type="ECO:0000256" key="3">
    <source>
        <dbReference type="ARBA" id="ARBA00022722"/>
    </source>
</evidence>
<dbReference type="GO" id="GO:0004521">
    <property type="term" value="F:RNA endonuclease activity"/>
    <property type="evidence" value="ECO:0007669"/>
    <property type="project" value="UniProtKB-UniRule"/>
</dbReference>
<dbReference type="RefSeq" id="WP_200390195.1">
    <property type="nucleotide sequence ID" value="NZ_JAENIO010000003.1"/>
</dbReference>
<sequence>MLILIGYDITDAKRLNKVAKTCLDYGVRTQYSFFECHLDALEFDQLWYRLNEIIDSEEDKLVAYTLDAKSARKTRTAGQMVSPEKVICYLV</sequence>
<evidence type="ECO:0000256" key="6">
    <source>
        <dbReference type="ARBA" id="ARBA00022801"/>
    </source>
</evidence>
<keyword evidence="12" id="KW-1185">Reference proteome</keyword>
<keyword evidence="7 9" id="KW-0460">Magnesium</keyword>
<comment type="caution">
    <text evidence="11">The sequence shown here is derived from an EMBL/GenBank/DDBJ whole genome shotgun (WGS) entry which is preliminary data.</text>
</comment>
<evidence type="ECO:0000313" key="11">
    <source>
        <dbReference type="EMBL" id="MBK1832759.1"/>
    </source>
</evidence>
<dbReference type="PIRSF" id="PIRSF032582">
    <property type="entry name" value="Cas2"/>
    <property type="match status" value="1"/>
</dbReference>
<dbReference type="Pfam" id="PF09827">
    <property type="entry name" value="CRISPR_Cas2"/>
    <property type="match status" value="1"/>
</dbReference>
<dbReference type="InterPro" id="IPR021127">
    <property type="entry name" value="CRISPR_associated_Cas2"/>
</dbReference>
<keyword evidence="3 9" id="KW-0540">Nuclease</keyword>
<dbReference type="NCBIfam" id="TIGR01573">
    <property type="entry name" value="cas2"/>
    <property type="match status" value="1"/>
</dbReference>
<reference evidence="11" key="1">
    <citation type="submission" date="2021-01" db="EMBL/GenBank/DDBJ databases">
        <title>Modified the classification status of verrucomicrobia.</title>
        <authorList>
            <person name="Feng X."/>
        </authorList>
    </citation>
    <scope>NUCLEOTIDE SEQUENCE</scope>
    <source>
        <strain evidence="11">KCTC 12986</strain>
    </source>
</reference>
<dbReference type="Proteomes" id="UP000604083">
    <property type="component" value="Unassembled WGS sequence"/>
</dbReference>
<evidence type="ECO:0000256" key="7">
    <source>
        <dbReference type="ARBA" id="ARBA00022842"/>
    </source>
</evidence>
<evidence type="ECO:0000256" key="5">
    <source>
        <dbReference type="ARBA" id="ARBA00022759"/>
    </source>
</evidence>
<evidence type="ECO:0000256" key="2">
    <source>
        <dbReference type="ARBA" id="ARBA00009959"/>
    </source>
</evidence>
<organism evidence="11 12">
    <name type="scientific">Roseibacillus ishigakijimensis</name>
    <dbReference type="NCBI Taxonomy" id="454146"/>
    <lineage>
        <taxon>Bacteria</taxon>
        <taxon>Pseudomonadati</taxon>
        <taxon>Verrucomicrobiota</taxon>
        <taxon>Verrucomicrobiia</taxon>
        <taxon>Verrucomicrobiales</taxon>
        <taxon>Verrucomicrobiaceae</taxon>
        <taxon>Roseibacillus</taxon>
    </lineage>
</organism>
<dbReference type="AlphaFoldDB" id="A0A934VJM6"/>
<keyword evidence="4 9" id="KW-0479">Metal-binding</keyword>
<comment type="subunit">
    <text evidence="9">Homodimer, forms a heterotetramer with a Cas1 homodimer.</text>
</comment>
<dbReference type="PANTHER" id="PTHR34405:SF3">
    <property type="entry name" value="CRISPR-ASSOCIATED ENDORIBONUCLEASE CAS2 3"/>
    <property type="match status" value="1"/>
</dbReference>
<comment type="function">
    <text evidence="9">CRISPR (clustered regularly interspaced short palindromic repeat), is an adaptive immune system that provides protection against mobile genetic elements (viruses, transposable elements and conjugative plasmids). CRISPR clusters contain sequences complementary to antecedent mobile elements and target invading nucleic acids. CRISPR clusters are transcribed and processed into CRISPR RNA (crRNA). Functions as a ssRNA-specific endoribonuclease. Involved in the integration of spacer DNA into the CRISPR cassette.</text>
</comment>
<keyword evidence="8 9" id="KW-0051">Antiviral defense</keyword>
<dbReference type="GO" id="GO:0051607">
    <property type="term" value="P:defense response to virus"/>
    <property type="evidence" value="ECO:0007669"/>
    <property type="project" value="UniProtKB-UniRule"/>
</dbReference>
<dbReference type="Gene3D" id="3.30.70.240">
    <property type="match status" value="1"/>
</dbReference>
<dbReference type="GO" id="GO:0046872">
    <property type="term" value="F:metal ion binding"/>
    <property type="evidence" value="ECO:0007669"/>
    <property type="project" value="UniProtKB-UniRule"/>
</dbReference>
<dbReference type="CDD" id="cd09725">
    <property type="entry name" value="Cas2_I_II_III"/>
    <property type="match status" value="1"/>
</dbReference>
<dbReference type="EC" id="3.1.-.-" evidence="9"/>
<feature type="binding site" evidence="9">
    <location>
        <position position="8"/>
    </location>
    <ligand>
        <name>Mg(2+)</name>
        <dbReference type="ChEBI" id="CHEBI:18420"/>
        <note>catalytic</note>
    </ligand>
</feature>
<keyword evidence="5 9" id="KW-0255">Endonuclease</keyword>
<dbReference type="InterPro" id="IPR019199">
    <property type="entry name" value="Virulence_VapD/CRISPR_Cas2"/>
</dbReference>
<dbReference type="GO" id="GO:0016787">
    <property type="term" value="F:hydrolase activity"/>
    <property type="evidence" value="ECO:0007669"/>
    <property type="project" value="UniProtKB-KW"/>
</dbReference>
<evidence type="ECO:0000256" key="4">
    <source>
        <dbReference type="ARBA" id="ARBA00022723"/>
    </source>
</evidence>
<gene>
    <name evidence="9 11" type="primary">cas2</name>
    <name evidence="11" type="ORF">JIN78_01695</name>
</gene>
<comment type="similarity">
    <text evidence="2 9 10">Belongs to the CRISPR-associated endoribonuclease Cas2 protein family.</text>
</comment>
<dbReference type="PANTHER" id="PTHR34405">
    <property type="entry name" value="CRISPR-ASSOCIATED ENDORIBONUCLEASE CAS2"/>
    <property type="match status" value="1"/>
</dbReference>
<dbReference type="SUPFAM" id="SSF143430">
    <property type="entry name" value="TTP0101/SSO1404-like"/>
    <property type="match status" value="1"/>
</dbReference>
<accession>A0A934VJM6</accession>
<dbReference type="EMBL" id="JAENIO010000003">
    <property type="protein sequence ID" value="MBK1832759.1"/>
    <property type="molecule type" value="Genomic_DNA"/>
</dbReference>
<dbReference type="GO" id="GO:0043571">
    <property type="term" value="P:maintenance of CRISPR repeat elements"/>
    <property type="evidence" value="ECO:0007669"/>
    <property type="project" value="UniProtKB-UniRule"/>
</dbReference>
<comment type="cofactor">
    <cofactor evidence="1 9">
        <name>Mg(2+)</name>
        <dbReference type="ChEBI" id="CHEBI:18420"/>
    </cofactor>
</comment>
<evidence type="ECO:0000313" key="12">
    <source>
        <dbReference type="Proteomes" id="UP000604083"/>
    </source>
</evidence>
<name>A0A934VJM6_9BACT</name>
<evidence type="ECO:0000256" key="9">
    <source>
        <dbReference type="HAMAP-Rule" id="MF_01471"/>
    </source>
</evidence>
<evidence type="ECO:0000256" key="10">
    <source>
        <dbReference type="PIRNR" id="PIRNR032582"/>
    </source>
</evidence>
<evidence type="ECO:0000256" key="1">
    <source>
        <dbReference type="ARBA" id="ARBA00001946"/>
    </source>
</evidence>
<keyword evidence="6 9" id="KW-0378">Hydrolase</keyword>
<evidence type="ECO:0000256" key="8">
    <source>
        <dbReference type="ARBA" id="ARBA00023118"/>
    </source>
</evidence>
<dbReference type="HAMAP" id="MF_01471">
    <property type="entry name" value="Cas2"/>
    <property type="match status" value="1"/>
</dbReference>
<protein>
    <recommendedName>
        <fullName evidence="9">CRISPR-associated endoribonuclease Cas2</fullName>
        <ecNumber evidence="9">3.1.-.-</ecNumber>
    </recommendedName>
</protein>